<feature type="domain" description="J" evidence="1">
    <location>
        <begin position="6"/>
        <end position="38"/>
    </location>
</feature>
<evidence type="ECO:0000259" key="1">
    <source>
        <dbReference type="PROSITE" id="PS50076"/>
    </source>
</evidence>
<dbReference type="EMBL" id="CAJOAZ010010998">
    <property type="protein sequence ID" value="CAF4230083.1"/>
    <property type="molecule type" value="Genomic_DNA"/>
</dbReference>
<dbReference type="EMBL" id="CAJOAZ010010963">
    <property type="protein sequence ID" value="CAF4229593.1"/>
    <property type="molecule type" value="Genomic_DNA"/>
</dbReference>
<accession>A0A820DCU2</accession>
<protein>
    <recommendedName>
        <fullName evidence="1">J domain-containing protein</fullName>
    </recommendedName>
</protein>
<dbReference type="SUPFAM" id="SSF46565">
    <property type="entry name" value="Chaperone J-domain"/>
    <property type="match status" value="1"/>
</dbReference>
<dbReference type="AlphaFoldDB" id="A0A820DCU2"/>
<evidence type="ECO:0000313" key="4">
    <source>
        <dbReference type="Proteomes" id="UP000663844"/>
    </source>
</evidence>
<dbReference type="Pfam" id="PF00226">
    <property type="entry name" value="DnaJ"/>
    <property type="match status" value="1"/>
</dbReference>
<dbReference type="Proteomes" id="UP000663844">
    <property type="component" value="Unassembled WGS sequence"/>
</dbReference>
<sequence>MVVDKTLYDVLNVEPNASQETISKAVKRKSLEHHPDRG</sequence>
<gene>
    <name evidence="2" type="ORF">OXD698_LOCUS42321</name>
    <name evidence="3" type="ORF">OXD698_LOCUS42347</name>
</gene>
<comment type="caution">
    <text evidence="3">The sequence shown here is derived from an EMBL/GenBank/DDBJ whole genome shotgun (WGS) entry which is preliminary data.</text>
</comment>
<evidence type="ECO:0000313" key="2">
    <source>
        <dbReference type="EMBL" id="CAF4229593.1"/>
    </source>
</evidence>
<dbReference type="InterPro" id="IPR036869">
    <property type="entry name" value="J_dom_sf"/>
</dbReference>
<dbReference type="CDD" id="cd06257">
    <property type="entry name" value="DnaJ"/>
    <property type="match status" value="1"/>
</dbReference>
<feature type="non-terminal residue" evidence="3">
    <location>
        <position position="38"/>
    </location>
</feature>
<name>A0A820DCU2_9BILA</name>
<dbReference type="PROSITE" id="PS50076">
    <property type="entry name" value="DNAJ_2"/>
    <property type="match status" value="1"/>
</dbReference>
<proteinExistence type="predicted"/>
<dbReference type="InterPro" id="IPR001623">
    <property type="entry name" value="DnaJ_domain"/>
</dbReference>
<dbReference type="Gene3D" id="1.10.287.110">
    <property type="entry name" value="DnaJ domain"/>
    <property type="match status" value="1"/>
</dbReference>
<organism evidence="3 4">
    <name type="scientific">Adineta steineri</name>
    <dbReference type="NCBI Taxonomy" id="433720"/>
    <lineage>
        <taxon>Eukaryota</taxon>
        <taxon>Metazoa</taxon>
        <taxon>Spiralia</taxon>
        <taxon>Gnathifera</taxon>
        <taxon>Rotifera</taxon>
        <taxon>Eurotatoria</taxon>
        <taxon>Bdelloidea</taxon>
        <taxon>Adinetida</taxon>
        <taxon>Adinetidae</taxon>
        <taxon>Adineta</taxon>
    </lineage>
</organism>
<evidence type="ECO:0000313" key="3">
    <source>
        <dbReference type="EMBL" id="CAF4230083.1"/>
    </source>
</evidence>
<reference evidence="3" key="1">
    <citation type="submission" date="2021-02" db="EMBL/GenBank/DDBJ databases">
        <authorList>
            <person name="Nowell W R."/>
        </authorList>
    </citation>
    <scope>NUCLEOTIDE SEQUENCE</scope>
</reference>